<dbReference type="InterPro" id="IPR011049">
    <property type="entry name" value="Serralysin-like_metalloprot_C"/>
</dbReference>
<dbReference type="PROSITE" id="PS00330">
    <property type="entry name" value="HEMOLYSIN_CALCIUM"/>
    <property type="match status" value="4"/>
</dbReference>
<dbReference type="STRING" id="1486859.SAMN05444273_10614"/>
<evidence type="ECO:0000256" key="1">
    <source>
        <dbReference type="ARBA" id="ARBA00004613"/>
    </source>
</evidence>
<dbReference type="InterPro" id="IPR050557">
    <property type="entry name" value="RTX_toxin/Mannuronan_C5-epim"/>
</dbReference>
<evidence type="ECO:0000313" key="4">
    <source>
        <dbReference type="Proteomes" id="UP000184144"/>
    </source>
</evidence>
<dbReference type="AlphaFoldDB" id="A0A1M5BJN3"/>
<dbReference type="EMBL" id="FQUV01000006">
    <property type="protein sequence ID" value="SHF42793.1"/>
    <property type="molecule type" value="Genomic_DNA"/>
</dbReference>
<dbReference type="SUPFAM" id="SSF51120">
    <property type="entry name" value="beta-Roll"/>
    <property type="match status" value="5"/>
</dbReference>
<dbReference type="Pfam" id="PF00353">
    <property type="entry name" value="HemolysinCabind"/>
    <property type="match status" value="5"/>
</dbReference>
<dbReference type="Gene3D" id="2.150.10.10">
    <property type="entry name" value="Serralysin-like metalloprotease, C-terminal"/>
    <property type="match status" value="5"/>
</dbReference>
<accession>A0A1M5BJN3</accession>
<dbReference type="InterPro" id="IPR001343">
    <property type="entry name" value="Hemolysn_Ca-bd"/>
</dbReference>
<dbReference type="InterPro" id="IPR018511">
    <property type="entry name" value="Hemolysin-typ_Ca-bd_CS"/>
</dbReference>
<evidence type="ECO:0000313" key="3">
    <source>
        <dbReference type="EMBL" id="SHF42793.1"/>
    </source>
</evidence>
<keyword evidence="2" id="KW-0964">Secreted</keyword>
<dbReference type="RefSeq" id="WP_073144464.1">
    <property type="nucleotide sequence ID" value="NZ_FQUV01000006.1"/>
</dbReference>
<organism evidence="3 4">
    <name type="scientific">Litoreibacter ascidiaceicola</name>
    <dbReference type="NCBI Taxonomy" id="1486859"/>
    <lineage>
        <taxon>Bacteria</taxon>
        <taxon>Pseudomonadati</taxon>
        <taxon>Pseudomonadota</taxon>
        <taxon>Alphaproteobacteria</taxon>
        <taxon>Rhodobacterales</taxon>
        <taxon>Roseobacteraceae</taxon>
        <taxon>Litoreibacter</taxon>
    </lineage>
</organism>
<dbReference type="PANTHER" id="PTHR38340:SF1">
    <property type="entry name" value="S-LAYER PROTEIN"/>
    <property type="match status" value="1"/>
</dbReference>
<sequence>MKKKFRFGKDKLKVKNIPTEITVDEEEGSFVDLSAMKFRFKGARKELITITLTTDSGTFEANSNKRVDVEGSGTNTITFTGTARQIDRFLNKNAALKFNPDLETPNDGTASFSMTAQYKNKTVTIATIEADIPDVAEPDAGTEVVGTAGDDVLVGGEGDDTVTGLDGNDNLDGQAGDDTVDGGAGNDVVRGGEGADTLTGGEGEDTLQYVGSTSGVTVDLNADGAGMQSASGGHAEGDVVSGFENVYGSDFGDVLTGNAEDNVLFGYGGDDVIDGGAGNDVIRGGEGADTMTGGAGEDWLRYLGSTSGVTVDLTLDAAGFHQTSGGDAEGDIASGFENIYGSDFGDTLTGDASANYIIGFGGDDVIDGGSGDDVIRGGAGADTLIGGDGVDDLQYEGSDAGVTVDLSLDGVAQTSAGDASGDIISGFENVTGTEFNDTLTGNDDRNFLYGLDGDDTINGGGGNDVVRGGTGADTLVGGAGADLLQYAGSTAGVSIDLNADAAGFQQASGGDAEGDIISEFENVYATNFDDVLIGNDARNILYSYDGDDTLDGGAGNDVLRGGAGEDTFVFSTTLGAGNVDRITDFVAADDSIQLDSSVFAGLDAGDLDAIEFLSNDTGLAETADQRVIYDSVTGNVYFDSDGSGAGEGVQFATLSAGLVLDASDFIIA</sequence>
<evidence type="ECO:0000256" key="2">
    <source>
        <dbReference type="ARBA" id="ARBA00022525"/>
    </source>
</evidence>
<reference evidence="4" key="1">
    <citation type="submission" date="2016-11" db="EMBL/GenBank/DDBJ databases">
        <authorList>
            <person name="Varghese N."/>
            <person name="Submissions S."/>
        </authorList>
    </citation>
    <scope>NUCLEOTIDE SEQUENCE [LARGE SCALE GENOMIC DNA]</scope>
    <source>
        <strain evidence="4">DSM 100566</strain>
    </source>
</reference>
<proteinExistence type="predicted"/>
<gene>
    <name evidence="3" type="ORF">SAMN05444273_10614</name>
</gene>
<dbReference type="Proteomes" id="UP000184144">
    <property type="component" value="Unassembled WGS sequence"/>
</dbReference>
<dbReference type="GO" id="GO:0005509">
    <property type="term" value="F:calcium ion binding"/>
    <property type="evidence" value="ECO:0007669"/>
    <property type="project" value="InterPro"/>
</dbReference>
<comment type="subcellular location">
    <subcellularLocation>
        <location evidence="1">Secreted</location>
    </subcellularLocation>
</comment>
<dbReference type="PANTHER" id="PTHR38340">
    <property type="entry name" value="S-LAYER PROTEIN"/>
    <property type="match status" value="1"/>
</dbReference>
<keyword evidence="4" id="KW-1185">Reference proteome</keyword>
<dbReference type="GO" id="GO:0005576">
    <property type="term" value="C:extracellular region"/>
    <property type="evidence" value="ECO:0007669"/>
    <property type="project" value="UniProtKB-SubCell"/>
</dbReference>
<protein>
    <submittedName>
        <fullName evidence="3">Ca2+-binding protein, RTX toxin-related</fullName>
    </submittedName>
</protein>
<name>A0A1M5BJN3_9RHOB</name>
<dbReference type="PRINTS" id="PR00313">
    <property type="entry name" value="CABNDNGRPT"/>
</dbReference>